<evidence type="ECO:0000313" key="3">
    <source>
        <dbReference type="EMBL" id="GAQ81613.1"/>
    </source>
</evidence>
<name>A0A1Y1HU06_KLENI</name>
<dbReference type="AlphaFoldDB" id="A0A1Y1HU06"/>
<sequence>MREAQEIFWWKEKPRSRVQATHQALELASGCFAAISTSASSVVSLAHDKHGTSLELGPAELREAVDRRADDGESRSGPADVPPPASQCIAEGLELESTIMEEKEEKGFGDEAAVGPLPRWETLESGDQDGKWWQSLPQPLPWFRRQNRAGAMSRTRKLKEELQRLVARQERKKKMHVGVVVEHLPSGERVSINGREPFPLASVAKVPIIIAAAQQLQEAEADPRGVRLTTRLRVTEDVKCIGSGELHERPSGETATLGECMELACVVSDNTAADLVLQQATLGRVRALLREQGLHHTDLCLSQRQAFLIAMGMTPSFRDLSATQIAKRWEAMSASQRAAIIAEADAANTALSVKSFLGAERLAEENYKVGGRSARRDSMAVAAAVDNTASPEDMALLLRRLAEGALLRPKWTRHCMGILSRQQYGKRRLPRGLPRDTRVYHKTGTIMGVCNDVGIIEVGSPDNLVVVAAMVSGILKSQYDREAEAVIAQVGRLAYKAYRPSPMREVHARPRHLKAAPGEQNR</sequence>
<dbReference type="InterPro" id="IPR012338">
    <property type="entry name" value="Beta-lactam/transpept-like"/>
</dbReference>
<reference evidence="3 4" key="1">
    <citation type="journal article" date="2014" name="Nat. Commun.">
        <title>Klebsormidium flaccidum genome reveals primary factors for plant terrestrial adaptation.</title>
        <authorList>
            <person name="Hori K."/>
            <person name="Maruyama F."/>
            <person name="Fujisawa T."/>
            <person name="Togashi T."/>
            <person name="Yamamoto N."/>
            <person name="Seo M."/>
            <person name="Sato S."/>
            <person name="Yamada T."/>
            <person name="Mori H."/>
            <person name="Tajima N."/>
            <person name="Moriyama T."/>
            <person name="Ikeuchi M."/>
            <person name="Watanabe M."/>
            <person name="Wada H."/>
            <person name="Kobayashi K."/>
            <person name="Saito M."/>
            <person name="Masuda T."/>
            <person name="Sasaki-Sekimoto Y."/>
            <person name="Mashiguchi K."/>
            <person name="Awai K."/>
            <person name="Shimojima M."/>
            <person name="Masuda S."/>
            <person name="Iwai M."/>
            <person name="Nobusawa T."/>
            <person name="Narise T."/>
            <person name="Kondo S."/>
            <person name="Saito H."/>
            <person name="Sato R."/>
            <person name="Murakawa M."/>
            <person name="Ihara Y."/>
            <person name="Oshima-Yamada Y."/>
            <person name="Ohtaka K."/>
            <person name="Satoh M."/>
            <person name="Sonobe K."/>
            <person name="Ishii M."/>
            <person name="Ohtani R."/>
            <person name="Kanamori-Sato M."/>
            <person name="Honoki R."/>
            <person name="Miyazaki D."/>
            <person name="Mochizuki H."/>
            <person name="Umetsu J."/>
            <person name="Higashi K."/>
            <person name="Shibata D."/>
            <person name="Kamiya Y."/>
            <person name="Sato N."/>
            <person name="Nakamura Y."/>
            <person name="Tabata S."/>
            <person name="Ida S."/>
            <person name="Kurokawa K."/>
            <person name="Ohta H."/>
        </authorList>
    </citation>
    <scope>NUCLEOTIDE SEQUENCE [LARGE SCALE GENOMIC DNA]</scope>
    <source>
        <strain evidence="3 4">NIES-2285</strain>
    </source>
</reference>
<dbReference type="Gene3D" id="3.40.710.10">
    <property type="entry name" value="DD-peptidase/beta-lactamase superfamily"/>
    <property type="match status" value="1"/>
</dbReference>
<dbReference type="Proteomes" id="UP000054558">
    <property type="component" value="Unassembled WGS sequence"/>
</dbReference>
<proteinExistence type="predicted"/>
<dbReference type="GO" id="GO:0030655">
    <property type="term" value="P:beta-lactam antibiotic catabolic process"/>
    <property type="evidence" value="ECO:0007669"/>
    <property type="project" value="InterPro"/>
</dbReference>
<dbReference type="EMBL" id="DF237034">
    <property type="protein sequence ID" value="GAQ81613.1"/>
    <property type="molecule type" value="Genomic_DNA"/>
</dbReference>
<evidence type="ECO:0000313" key="4">
    <source>
        <dbReference type="Proteomes" id="UP000054558"/>
    </source>
</evidence>
<dbReference type="InterPro" id="IPR000871">
    <property type="entry name" value="Beta-lactam_class-A"/>
</dbReference>
<accession>A0A1Y1HU06</accession>
<dbReference type="GO" id="GO:0008800">
    <property type="term" value="F:beta-lactamase activity"/>
    <property type="evidence" value="ECO:0000318"/>
    <property type="project" value="GO_Central"/>
</dbReference>
<dbReference type="OMA" id="DQGGMPP"/>
<gene>
    <name evidence="3" type="ORF">KFL_000850290</name>
</gene>
<feature type="region of interest" description="Disordered" evidence="1">
    <location>
        <begin position="66"/>
        <end position="86"/>
    </location>
</feature>
<dbReference type="InterPro" id="IPR045155">
    <property type="entry name" value="Beta-lactam_cat"/>
</dbReference>
<dbReference type="SUPFAM" id="SSF56601">
    <property type="entry name" value="beta-lactamase/transpeptidase-like"/>
    <property type="match status" value="1"/>
</dbReference>
<dbReference type="GO" id="GO:0046677">
    <property type="term" value="P:response to antibiotic"/>
    <property type="evidence" value="ECO:0007669"/>
    <property type="project" value="InterPro"/>
</dbReference>
<keyword evidence="4" id="KW-1185">Reference proteome</keyword>
<dbReference type="PANTHER" id="PTHR35333:SF3">
    <property type="entry name" value="BETA-LACTAMASE-TYPE TRANSPEPTIDASE FOLD CONTAINING PROTEIN"/>
    <property type="match status" value="1"/>
</dbReference>
<organism evidence="3 4">
    <name type="scientific">Klebsormidium nitens</name>
    <name type="common">Green alga</name>
    <name type="synonym">Ulothrix nitens</name>
    <dbReference type="NCBI Taxonomy" id="105231"/>
    <lineage>
        <taxon>Eukaryota</taxon>
        <taxon>Viridiplantae</taxon>
        <taxon>Streptophyta</taxon>
        <taxon>Klebsormidiophyceae</taxon>
        <taxon>Klebsormidiales</taxon>
        <taxon>Klebsormidiaceae</taxon>
        <taxon>Klebsormidium</taxon>
    </lineage>
</organism>
<dbReference type="OrthoDB" id="2019123at2759"/>
<evidence type="ECO:0000256" key="1">
    <source>
        <dbReference type="SAM" id="MobiDB-lite"/>
    </source>
</evidence>
<feature type="domain" description="Beta-lactamase class A catalytic" evidence="2">
    <location>
        <begin position="178"/>
        <end position="469"/>
    </location>
</feature>
<protein>
    <recommendedName>
        <fullName evidence="2">Beta-lactamase class A catalytic domain-containing protein</fullName>
    </recommendedName>
</protein>
<dbReference type="Pfam" id="PF13354">
    <property type="entry name" value="Beta-lactamase2"/>
    <property type="match status" value="1"/>
</dbReference>
<evidence type="ECO:0000259" key="2">
    <source>
        <dbReference type="Pfam" id="PF13354"/>
    </source>
</evidence>
<dbReference type="PANTHER" id="PTHR35333">
    <property type="entry name" value="BETA-LACTAMASE"/>
    <property type="match status" value="1"/>
</dbReference>